<dbReference type="EMBL" id="AP026966">
    <property type="protein sequence ID" value="BDT59174.1"/>
    <property type="molecule type" value="Genomic_DNA"/>
</dbReference>
<proteinExistence type="predicted"/>
<feature type="coiled-coil region" evidence="1">
    <location>
        <begin position="124"/>
        <end position="179"/>
    </location>
</feature>
<accession>A0ABM8C7C6</accession>
<feature type="region of interest" description="Disordered" evidence="2">
    <location>
        <begin position="311"/>
        <end position="354"/>
    </location>
</feature>
<dbReference type="Pfam" id="PF11740">
    <property type="entry name" value="KfrA_N"/>
    <property type="match status" value="1"/>
</dbReference>
<feature type="domain" description="KfrA N-terminal DNA-binding" evidence="3">
    <location>
        <begin position="34"/>
        <end position="140"/>
    </location>
</feature>
<dbReference type="Proteomes" id="UP001163336">
    <property type="component" value="Chromosome"/>
</dbReference>
<evidence type="ECO:0000259" key="3">
    <source>
        <dbReference type="Pfam" id="PF11740"/>
    </source>
</evidence>
<gene>
    <name evidence="4" type="ORF">MasN3_26680</name>
</gene>
<keyword evidence="5" id="KW-1185">Reference proteome</keyword>
<feature type="coiled-coil region" evidence="1">
    <location>
        <begin position="205"/>
        <end position="275"/>
    </location>
</feature>
<reference evidence="4" key="1">
    <citation type="submission" date="2022-11" db="EMBL/GenBank/DDBJ databases">
        <title>Isolation and characterization of PLA-degrading bacterium Massilia sp. from Antarctic soil.</title>
        <authorList>
            <person name="Sato K."/>
            <person name="Gomez-Fuentes C."/>
            <person name="Ahmad S.A."/>
            <person name="Zulkharnain A."/>
        </authorList>
    </citation>
    <scope>NUCLEOTIDE SEQUENCE</scope>
    <source>
        <strain evidence="4">N-3</strain>
    </source>
</reference>
<organism evidence="4 5">
    <name type="scientific">Massilia varians</name>
    <dbReference type="NCBI Taxonomy" id="457921"/>
    <lineage>
        <taxon>Bacteria</taxon>
        <taxon>Pseudomonadati</taxon>
        <taxon>Pseudomonadota</taxon>
        <taxon>Betaproteobacteria</taxon>
        <taxon>Burkholderiales</taxon>
        <taxon>Oxalobacteraceae</taxon>
        <taxon>Telluria group</taxon>
        <taxon>Massilia</taxon>
    </lineage>
</organism>
<feature type="compositionally biased region" description="Basic and acidic residues" evidence="2">
    <location>
        <begin position="316"/>
        <end position="334"/>
    </location>
</feature>
<evidence type="ECO:0000256" key="2">
    <source>
        <dbReference type="SAM" id="MobiDB-lite"/>
    </source>
</evidence>
<dbReference type="InterPro" id="IPR021104">
    <property type="entry name" value="KfrA_DNA-bd_N"/>
</dbReference>
<evidence type="ECO:0000256" key="1">
    <source>
        <dbReference type="SAM" id="Coils"/>
    </source>
</evidence>
<evidence type="ECO:0000313" key="5">
    <source>
        <dbReference type="Proteomes" id="UP001163336"/>
    </source>
</evidence>
<sequence>MKTEELSIENAIAASVAELRERFPRTQDLYREVCVLLFFRHGITPTANKLYQLVRKGSMSAPTEALNHFWKTLRERSRVTIEHSDLPDELRTAAGDLVAALWRSAQSKSRESLAALQVDAAAAVDSAKAEVARAQAAKADALNSLEQVRTNLSASKEDAAHLREELAAAAATRESLEARLGEAHGQIRTLGARMDQLSAEHATERERLTDRTRLAEERFADMEKRALVEIDRERTAAAKLQKRLDIERAEHTAALDRLRSEHNAAQTTIGHLREQIGALQNSVEALNYERDRERVELQAVRTHLDAAVRQAAGDSARVDQLRDELERARREVSTRQKSSTRSKRQSKESKGNDI</sequence>
<dbReference type="RefSeq" id="WP_281907727.1">
    <property type="nucleotide sequence ID" value="NZ_AP026966.1"/>
</dbReference>
<feature type="compositionally biased region" description="Basic and acidic residues" evidence="2">
    <location>
        <begin position="345"/>
        <end position="354"/>
    </location>
</feature>
<name>A0ABM8C7C6_9BURK</name>
<keyword evidence="1" id="KW-0175">Coiled coil</keyword>
<protein>
    <recommendedName>
        <fullName evidence="3">KfrA N-terminal DNA-binding domain-containing protein</fullName>
    </recommendedName>
</protein>
<evidence type="ECO:0000313" key="4">
    <source>
        <dbReference type="EMBL" id="BDT59174.1"/>
    </source>
</evidence>